<dbReference type="CDD" id="cd00616">
    <property type="entry name" value="AHBA_syn"/>
    <property type="match status" value="1"/>
</dbReference>
<dbReference type="PANTHER" id="PTHR30244">
    <property type="entry name" value="TRANSAMINASE"/>
    <property type="match status" value="1"/>
</dbReference>
<evidence type="ECO:0000313" key="5">
    <source>
        <dbReference type="Proteomes" id="UP000242662"/>
    </source>
</evidence>
<dbReference type="InterPro" id="IPR000653">
    <property type="entry name" value="DegT/StrS_aminotransferase"/>
</dbReference>
<dbReference type="AlphaFoldDB" id="A0A1G6L8T2"/>
<name>A0A1G6L8T2_9BACI</name>
<feature type="modified residue" description="N6-(pyridoxal phosphate)lysine" evidence="2">
    <location>
        <position position="181"/>
    </location>
</feature>
<evidence type="ECO:0000313" key="4">
    <source>
        <dbReference type="EMBL" id="SDC39195.1"/>
    </source>
</evidence>
<dbReference type="RefSeq" id="WP_090776041.1">
    <property type="nucleotide sequence ID" value="NZ_FMYM01000008.1"/>
</dbReference>
<evidence type="ECO:0000256" key="3">
    <source>
        <dbReference type="RuleBase" id="RU004508"/>
    </source>
</evidence>
<dbReference type="InterPro" id="IPR015421">
    <property type="entry name" value="PyrdxlP-dep_Trfase_major"/>
</dbReference>
<dbReference type="STRING" id="1464122.SAMN05421737_10828"/>
<dbReference type="PANTHER" id="PTHR30244:SF34">
    <property type="entry name" value="DTDP-4-AMINO-4,6-DIDEOXYGALACTOSE TRANSAMINASE"/>
    <property type="match status" value="1"/>
</dbReference>
<dbReference type="Gene3D" id="3.40.640.10">
    <property type="entry name" value="Type I PLP-dependent aspartate aminotransferase-like (Major domain)"/>
    <property type="match status" value="1"/>
</dbReference>
<dbReference type="GO" id="GO:0008483">
    <property type="term" value="F:transaminase activity"/>
    <property type="evidence" value="ECO:0007669"/>
    <property type="project" value="TreeGrafter"/>
</dbReference>
<keyword evidence="5" id="KW-1185">Reference proteome</keyword>
<dbReference type="Pfam" id="PF01041">
    <property type="entry name" value="DegT_DnrJ_EryC1"/>
    <property type="match status" value="1"/>
</dbReference>
<dbReference type="OrthoDB" id="9810913at2"/>
<dbReference type="SUPFAM" id="SSF53383">
    <property type="entry name" value="PLP-dependent transferases"/>
    <property type="match status" value="1"/>
</dbReference>
<evidence type="ECO:0000256" key="2">
    <source>
        <dbReference type="PIRSR" id="PIRSR000390-2"/>
    </source>
</evidence>
<dbReference type="Gene3D" id="3.90.1150.10">
    <property type="entry name" value="Aspartate Aminotransferase, domain 1"/>
    <property type="match status" value="1"/>
</dbReference>
<feature type="active site" description="Proton acceptor" evidence="1">
    <location>
        <position position="181"/>
    </location>
</feature>
<protein>
    <submittedName>
        <fullName evidence="4">dTDP-4-amino-4,6-dideoxygalactose transaminase</fullName>
    </submittedName>
</protein>
<dbReference type="GO" id="GO:0000271">
    <property type="term" value="P:polysaccharide biosynthetic process"/>
    <property type="evidence" value="ECO:0007669"/>
    <property type="project" value="TreeGrafter"/>
</dbReference>
<dbReference type="PIRSF" id="PIRSF000390">
    <property type="entry name" value="PLP_StrS"/>
    <property type="match status" value="1"/>
</dbReference>
<organism evidence="4 5">
    <name type="scientific">Shouchella lonarensis</name>
    <dbReference type="NCBI Taxonomy" id="1464122"/>
    <lineage>
        <taxon>Bacteria</taxon>
        <taxon>Bacillati</taxon>
        <taxon>Bacillota</taxon>
        <taxon>Bacilli</taxon>
        <taxon>Bacillales</taxon>
        <taxon>Bacillaceae</taxon>
        <taxon>Shouchella</taxon>
    </lineage>
</organism>
<reference evidence="5" key="1">
    <citation type="submission" date="2016-09" db="EMBL/GenBank/DDBJ databases">
        <authorList>
            <person name="Varghese N."/>
            <person name="Submissions S."/>
        </authorList>
    </citation>
    <scope>NUCLEOTIDE SEQUENCE [LARGE SCALE GENOMIC DNA]</scope>
    <source>
        <strain evidence="5">25nlg</strain>
    </source>
</reference>
<accession>A0A1G6L8T2</accession>
<dbReference type="EMBL" id="FMYM01000008">
    <property type="protein sequence ID" value="SDC39195.1"/>
    <property type="molecule type" value="Genomic_DNA"/>
</dbReference>
<gene>
    <name evidence="4" type="ORF">SAMN05421737_10828</name>
</gene>
<sequence>MIKLIKPYITYDDVKEEIEAIFKSGMFTKGPYVTRFRENLAHYVGASHTFLTTSATTALSVCLKLLGIKEGDEVIVSDFSFPATANVVENVGARPVFADVDVNTFNMSPEQLEAFISPKTKAVIFVDALGNPTGIKEIHDICRHYRIPLIDDAACALGSAEKGRRTGSLADLTCFSFHPRKLLTTGEGGAITTENEDWAAWLDVRLNHGAIFNQNKLDFVDTGYNYRLADIPCLLGLKQLEKLNEIIFHRNEMRTEYINQLAPLGFQIQQKGGDVTHNVQSLTFKVPVTMNRDQLMHHLFMQGIESTIGTYSLSHTTYYKRKYHSERKNALFLEQHTISLPCHEDVDVEKVVKEIRFYTKRERL</sequence>
<dbReference type="GO" id="GO:0030170">
    <property type="term" value="F:pyridoxal phosphate binding"/>
    <property type="evidence" value="ECO:0007669"/>
    <property type="project" value="TreeGrafter"/>
</dbReference>
<comment type="similarity">
    <text evidence="3">Belongs to the DegT/DnrJ/EryC1 family.</text>
</comment>
<keyword evidence="2 3" id="KW-0663">Pyridoxal phosphate</keyword>
<evidence type="ECO:0000256" key="1">
    <source>
        <dbReference type="PIRSR" id="PIRSR000390-1"/>
    </source>
</evidence>
<proteinExistence type="inferred from homology"/>
<dbReference type="InterPro" id="IPR015422">
    <property type="entry name" value="PyrdxlP-dep_Trfase_small"/>
</dbReference>
<dbReference type="Proteomes" id="UP000242662">
    <property type="component" value="Unassembled WGS sequence"/>
</dbReference>
<dbReference type="InterPro" id="IPR015424">
    <property type="entry name" value="PyrdxlP-dep_Trfase"/>
</dbReference>